<keyword evidence="5 12" id="KW-0812">Transmembrane</keyword>
<feature type="transmembrane region" description="Helical" evidence="12">
    <location>
        <begin position="277"/>
        <end position="306"/>
    </location>
</feature>
<evidence type="ECO:0000256" key="11">
    <source>
        <dbReference type="RuleBase" id="RU362091"/>
    </source>
</evidence>
<dbReference type="PANTHER" id="PTHR42985:SF40">
    <property type="entry name" value="LD47995P-RELATED"/>
    <property type="match status" value="1"/>
</dbReference>
<accession>A0ABU1AMW0</accession>
<protein>
    <submittedName>
        <fullName evidence="13">Sodium/solute symporter</fullName>
    </submittedName>
</protein>
<keyword evidence="9 12" id="KW-0472">Membrane</keyword>
<feature type="transmembrane region" description="Helical" evidence="12">
    <location>
        <begin position="44"/>
        <end position="68"/>
    </location>
</feature>
<keyword evidence="7" id="KW-0915">Sodium</keyword>
<feature type="transmembrane region" description="Helical" evidence="12">
    <location>
        <begin position="336"/>
        <end position="362"/>
    </location>
</feature>
<evidence type="ECO:0000256" key="10">
    <source>
        <dbReference type="ARBA" id="ARBA00023201"/>
    </source>
</evidence>
<organism evidence="13 14">
    <name type="scientific">Thalassobacterium sedimentorum</name>
    <dbReference type="NCBI Taxonomy" id="3041258"/>
    <lineage>
        <taxon>Bacteria</taxon>
        <taxon>Pseudomonadati</taxon>
        <taxon>Verrucomicrobiota</taxon>
        <taxon>Opitutia</taxon>
        <taxon>Puniceicoccales</taxon>
        <taxon>Coraliomargaritaceae</taxon>
        <taxon>Thalassobacterium</taxon>
    </lineage>
</organism>
<feature type="transmembrane region" description="Helical" evidence="12">
    <location>
        <begin position="189"/>
        <end position="217"/>
    </location>
</feature>
<dbReference type="Gene3D" id="1.20.1730.10">
    <property type="entry name" value="Sodium/glucose cotransporter"/>
    <property type="match status" value="1"/>
</dbReference>
<comment type="caution">
    <text evidence="13">The sequence shown here is derived from an EMBL/GenBank/DDBJ whole genome shotgun (WGS) entry which is preliminary data.</text>
</comment>
<gene>
    <name evidence="13" type="ORF">QEH59_17010</name>
</gene>
<feature type="transmembrane region" description="Helical" evidence="12">
    <location>
        <begin position="237"/>
        <end position="256"/>
    </location>
</feature>
<keyword evidence="4" id="KW-1003">Cell membrane</keyword>
<evidence type="ECO:0000256" key="2">
    <source>
        <dbReference type="ARBA" id="ARBA00006434"/>
    </source>
</evidence>
<dbReference type="PANTHER" id="PTHR42985">
    <property type="entry name" value="SODIUM-COUPLED MONOCARBOXYLATE TRANSPORTER"/>
    <property type="match status" value="1"/>
</dbReference>
<keyword evidence="6 12" id="KW-1133">Transmembrane helix</keyword>
<reference evidence="13 14" key="1">
    <citation type="submission" date="2023-04" db="EMBL/GenBank/DDBJ databases">
        <title>A novel bacteria isolated from coastal sediment.</title>
        <authorList>
            <person name="Liu X.-J."/>
            <person name="Du Z.-J."/>
        </authorList>
    </citation>
    <scope>NUCLEOTIDE SEQUENCE [LARGE SCALE GENOMIC DNA]</scope>
    <source>
        <strain evidence="13 14">SDUM461004</strain>
    </source>
</reference>
<evidence type="ECO:0000256" key="3">
    <source>
        <dbReference type="ARBA" id="ARBA00022448"/>
    </source>
</evidence>
<keyword evidence="10" id="KW-0739">Sodium transport</keyword>
<feature type="transmembrane region" description="Helical" evidence="12">
    <location>
        <begin position="80"/>
        <end position="101"/>
    </location>
</feature>
<dbReference type="InterPro" id="IPR051163">
    <property type="entry name" value="Sodium:Solute_Symporter_SSF"/>
</dbReference>
<comment type="subcellular location">
    <subcellularLocation>
        <location evidence="1">Cell membrane</location>
        <topology evidence="1">Multi-pass membrane protein</topology>
    </subcellularLocation>
</comment>
<keyword evidence="3" id="KW-0813">Transport</keyword>
<evidence type="ECO:0000256" key="1">
    <source>
        <dbReference type="ARBA" id="ARBA00004651"/>
    </source>
</evidence>
<proteinExistence type="inferred from homology"/>
<dbReference type="Pfam" id="PF00474">
    <property type="entry name" value="SSF"/>
    <property type="match status" value="1"/>
</dbReference>
<evidence type="ECO:0000313" key="14">
    <source>
        <dbReference type="Proteomes" id="UP001243717"/>
    </source>
</evidence>
<keyword evidence="14" id="KW-1185">Reference proteome</keyword>
<dbReference type="RefSeq" id="WP_308986578.1">
    <property type="nucleotide sequence ID" value="NZ_JARXIC010000048.1"/>
</dbReference>
<feature type="transmembrane region" description="Helical" evidence="12">
    <location>
        <begin position="411"/>
        <end position="432"/>
    </location>
</feature>
<dbReference type="PROSITE" id="PS50283">
    <property type="entry name" value="NA_SOLUT_SYMP_3"/>
    <property type="match status" value="1"/>
</dbReference>
<evidence type="ECO:0000256" key="5">
    <source>
        <dbReference type="ARBA" id="ARBA00022692"/>
    </source>
</evidence>
<evidence type="ECO:0000256" key="9">
    <source>
        <dbReference type="ARBA" id="ARBA00023136"/>
    </source>
</evidence>
<dbReference type="Proteomes" id="UP001243717">
    <property type="component" value="Unassembled WGS sequence"/>
</dbReference>
<dbReference type="InterPro" id="IPR038377">
    <property type="entry name" value="Na/Glc_symporter_sf"/>
</dbReference>
<evidence type="ECO:0000256" key="7">
    <source>
        <dbReference type="ARBA" id="ARBA00023053"/>
    </source>
</evidence>
<dbReference type="EMBL" id="JARXIC010000048">
    <property type="protein sequence ID" value="MDQ8196138.1"/>
    <property type="molecule type" value="Genomic_DNA"/>
</dbReference>
<feature type="transmembrane region" description="Helical" evidence="12">
    <location>
        <begin position="383"/>
        <end position="405"/>
    </location>
</feature>
<feature type="transmembrane region" description="Helical" evidence="12">
    <location>
        <begin position="472"/>
        <end position="494"/>
    </location>
</feature>
<feature type="transmembrane region" description="Helical" evidence="12">
    <location>
        <begin position="6"/>
        <end position="23"/>
    </location>
</feature>
<keyword evidence="8" id="KW-0406">Ion transport</keyword>
<dbReference type="InterPro" id="IPR001734">
    <property type="entry name" value="Na/solute_symporter"/>
</dbReference>
<feature type="transmembrane region" description="Helical" evidence="12">
    <location>
        <begin position="122"/>
        <end position="151"/>
    </location>
</feature>
<evidence type="ECO:0000256" key="4">
    <source>
        <dbReference type="ARBA" id="ARBA00022475"/>
    </source>
</evidence>
<name>A0ABU1AMW0_9BACT</name>
<evidence type="ECO:0000256" key="6">
    <source>
        <dbReference type="ARBA" id="ARBA00022989"/>
    </source>
</evidence>
<evidence type="ECO:0000256" key="8">
    <source>
        <dbReference type="ARBA" id="ARBA00023065"/>
    </source>
</evidence>
<comment type="similarity">
    <text evidence="2 11">Belongs to the sodium:solute symporter (SSF) (TC 2.A.21) family.</text>
</comment>
<dbReference type="NCBIfam" id="TIGR00813">
    <property type="entry name" value="sss"/>
    <property type="match status" value="1"/>
</dbReference>
<evidence type="ECO:0000313" key="13">
    <source>
        <dbReference type="EMBL" id="MDQ8196138.1"/>
    </source>
</evidence>
<feature type="transmembrane region" description="Helical" evidence="12">
    <location>
        <begin position="439"/>
        <end position="460"/>
    </location>
</feature>
<feature type="transmembrane region" description="Helical" evidence="12">
    <location>
        <begin position="157"/>
        <end position="177"/>
    </location>
</feature>
<evidence type="ECO:0000256" key="12">
    <source>
        <dbReference type="SAM" id="Phobius"/>
    </source>
</evidence>
<sequence>MSNGLGLIDTAVVLVYGLIMLMISRGFMGRQKTLKEYLVASGNVPWWAVGMSILATLFSTISLTGGVAEFFEYGFQGTGIWWIASILSGIIISMVFIPVFLRTGIMTAYEYLERRFSMPIRVISGLFFLMGRGLYLGVVLYSSGIVLSAAFGNSVDMIMLIIAAGLFSGLFSLMGGARAVIWTDTIQMGVIYIGITWLLIAVIGKVDGGISGIWQIATENGKDFSYLKDEGYFSWSLYTKTAFWPLLVGLFFNAMAQKGSDQLTVQRYLSSPSAKAASKAMWVGVLGSIPIGTLMMFVGLGLYAFYQQYPDYIDLGTTGVNGVFPHYLINELPMGLAGLLVAVLVAAITSTVNSGIQCLATVTLTDFQMRFSHKPLTEKRKVLWGRIWTITWSFISIGLAIFISATASENISRVSVAVFGLFAGPSLGIFLLGMLTRRANAWGAGIGALSGAAVTIWVNYFLKSSTGESVCFAWPIVFGVATTCIGGYALSYLFPAPRSEQVNGLVVYDLLGKEAALKAEALKDAEPPPAT</sequence>